<feature type="transmembrane region" description="Helical" evidence="2">
    <location>
        <begin position="202"/>
        <end position="225"/>
    </location>
</feature>
<gene>
    <name evidence="3" type="ORF">K444DRAFT_619714</name>
</gene>
<keyword evidence="2" id="KW-0472">Membrane</keyword>
<feature type="transmembrane region" description="Helical" evidence="2">
    <location>
        <begin position="128"/>
        <end position="148"/>
    </location>
</feature>
<feature type="compositionally biased region" description="Low complexity" evidence="1">
    <location>
        <begin position="10"/>
        <end position="20"/>
    </location>
</feature>
<protein>
    <recommendedName>
        <fullName evidence="5">Integral membrane protein</fullName>
    </recommendedName>
</protein>
<evidence type="ECO:0000313" key="3">
    <source>
        <dbReference type="EMBL" id="PMD53042.1"/>
    </source>
</evidence>
<dbReference type="GeneID" id="36589638"/>
<dbReference type="OrthoDB" id="5089392at2759"/>
<accession>A0A2J6SQJ1</accession>
<evidence type="ECO:0008006" key="5">
    <source>
        <dbReference type="Google" id="ProtNLM"/>
    </source>
</evidence>
<dbReference type="InParanoid" id="A0A2J6SQJ1"/>
<evidence type="ECO:0000256" key="1">
    <source>
        <dbReference type="SAM" id="MobiDB-lite"/>
    </source>
</evidence>
<feature type="compositionally biased region" description="Polar residues" evidence="1">
    <location>
        <begin position="33"/>
        <end position="71"/>
    </location>
</feature>
<keyword evidence="2" id="KW-1133">Transmembrane helix</keyword>
<feature type="transmembrane region" description="Helical" evidence="2">
    <location>
        <begin position="237"/>
        <end position="261"/>
    </location>
</feature>
<evidence type="ECO:0000313" key="4">
    <source>
        <dbReference type="Proteomes" id="UP000235371"/>
    </source>
</evidence>
<feature type="transmembrane region" description="Helical" evidence="2">
    <location>
        <begin position="315"/>
        <end position="332"/>
    </location>
</feature>
<feature type="transmembrane region" description="Helical" evidence="2">
    <location>
        <begin position="291"/>
        <end position="309"/>
    </location>
</feature>
<dbReference type="RefSeq" id="XP_024729946.1">
    <property type="nucleotide sequence ID" value="XM_024881561.1"/>
</dbReference>
<dbReference type="EMBL" id="KZ613895">
    <property type="protein sequence ID" value="PMD53042.1"/>
    <property type="molecule type" value="Genomic_DNA"/>
</dbReference>
<dbReference type="AlphaFoldDB" id="A0A2J6SQJ1"/>
<sequence length="486" mass="53893">MSAGDAVAIQESSSQDVSSQSDEKPPIMIEKSQAPSTLDSPSSEQDGASNGTGVTTLKTPSFMDSPSPTFGSQSSFLDTTFVRQKNGWIPKEQYRLKNNLLIGVGLLELGNAGDFAANVWNQIPIPHFAMALMALGGTLALTISIFAFRDAFLSRENIRNLRKERRFLWAQKADLGAEISRDLDSQLNMNFRELGTEYVERLGMDIAMGFGAIMVGIGTFLAIGGANPRIFSASNLLSGYIGNAPVAIFGLCNTGFSVYVWRRAHRHGRAATKEVRSVVFLRRIRRVKTHAAIYAITGVTAGAASLVTATHWEGYPVLIPCIISSIVCNYLWRNRIGYERPLIQQRLDMDEASLIRELEHTTLTREIFRTRDPSEWLLKLIPDPDSLPSILEFLSANDLFDDFCLRLLKDNALARSIFGPLGREVTIDEQMSLTADKELHAKMVKAAEETMKEMGPLRFKYRERYCLEALGCYLCSKGVVIAKAKC</sequence>
<evidence type="ECO:0000256" key="2">
    <source>
        <dbReference type="SAM" id="Phobius"/>
    </source>
</evidence>
<dbReference type="STRING" id="1095630.A0A2J6SQJ1"/>
<keyword evidence="4" id="KW-1185">Reference proteome</keyword>
<dbReference type="Proteomes" id="UP000235371">
    <property type="component" value="Unassembled WGS sequence"/>
</dbReference>
<proteinExistence type="predicted"/>
<keyword evidence="2" id="KW-0812">Transmembrane</keyword>
<organism evidence="3 4">
    <name type="scientific">Hyaloscypha bicolor E</name>
    <dbReference type="NCBI Taxonomy" id="1095630"/>
    <lineage>
        <taxon>Eukaryota</taxon>
        <taxon>Fungi</taxon>
        <taxon>Dikarya</taxon>
        <taxon>Ascomycota</taxon>
        <taxon>Pezizomycotina</taxon>
        <taxon>Leotiomycetes</taxon>
        <taxon>Helotiales</taxon>
        <taxon>Hyaloscyphaceae</taxon>
        <taxon>Hyaloscypha</taxon>
        <taxon>Hyaloscypha bicolor</taxon>
    </lineage>
</organism>
<reference evidence="3 4" key="1">
    <citation type="submission" date="2016-04" db="EMBL/GenBank/DDBJ databases">
        <title>A degradative enzymes factory behind the ericoid mycorrhizal symbiosis.</title>
        <authorList>
            <consortium name="DOE Joint Genome Institute"/>
            <person name="Martino E."/>
            <person name="Morin E."/>
            <person name="Grelet G."/>
            <person name="Kuo A."/>
            <person name="Kohler A."/>
            <person name="Daghino S."/>
            <person name="Barry K."/>
            <person name="Choi C."/>
            <person name="Cichocki N."/>
            <person name="Clum A."/>
            <person name="Copeland A."/>
            <person name="Hainaut M."/>
            <person name="Haridas S."/>
            <person name="Labutti K."/>
            <person name="Lindquist E."/>
            <person name="Lipzen A."/>
            <person name="Khouja H.-R."/>
            <person name="Murat C."/>
            <person name="Ohm R."/>
            <person name="Olson A."/>
            <person name="Spatafora J."/>
            <person name="Veneault-Fourrey C."/>
            <person name="Henrissat B."/>
            <person name="Grigoriev I."/>
            <person name="Martin F."/>
            <person name="Perotto S."/>
        </authorList>
    </citation>
    <scope>NUCLEOTIDE SEQUENCE [LARGE SCALE GENOMIC DNA]</scope>
    <source>
        <strain evidence="3 4">E</strain>
    </source>
</reference>
<name>A0A2J6SQJ1_9HELO</name>
<feature type="region of interest" description="Disordered" evidence="1">
    <location>
        <begin position="1"/>
        <end position="71"/>
    </location>
</feature>